<keyword evidence="6 8" id="KW-1133">Transmembrane helix</keyword>
<evidence type="ECO:0000256" key="6">
    <source>
        <dbReference type="ARBA" id="ARBA00022989"/>
    </source>
</evidence>
<keyword evidence="11" id="KW-1185">Reference proteome</keyword>
<feature type="transmembrane region" description="Helical" evidence="8">
    <location>
        <begin position="59"/>
        <end position="79"/>
    </location>
</feature>
<evidence type="ECO:0000256" key="3">
    <source>
        <dbReference type="ARBA" id="ARBA00022475"/>
    </source>
</evidence>
<dbReference type="PANTHER" id="PTHR30614:SF0">
    <property type="entry name" value="L-CYSTINE TRANSPORT SYSTEM PERMEASE PROTEIN TCYL"/>
    <property type="match status" value="1"/>
</dbReference>
<evidence type="ECO:0000256" key="5">
    <source>
        <dbReference type="ARBA" id="ARBA00022970"/>
    </source>
</evidence>
<sequence>MSERLAGILVSSFTRILIPGIKVTIPLTLLSFVFGCIIALFLALVQIANVKGLKQFARFYIWVFRGTPLIVQLFIIFFGLPSVGIILDAFPSAVIAFALNLGAYNAEIFRSAIQAVPEGQTEAAYMVGLSYRQTMTRIVMPQAFRIAFPPLFNSLIGLTKDTSLASSITVVELFTTAQQIAARTYEPFALYCEAAVIYLMICTVLTWVQNYFEKKLVWNAPAPVKGE</sequence>
<comment type="caution">
    <text evidence="10">The sequence shown here is derived from an EMBL/GenBank/DDBJ whole genome shotgun (WGS) entry which is preliminary data.</text>
</comment>
<comment type="similarity">
    <text evidence="8">Belongs to the binding-protein-dependent transport system permease family.</text>
</comment>
<accession>A0ABX2H567</accession>
<evidence type="ECO:0000313" key="11">
    <source>
        <dbReference type="Proteomes" id="UP001644719"/>
    </source>
</evidence>
<dbReference type="InterPro" id="IPR000515">
    <property type="entry name" value="MetI-like"/>
</dbReference>
<reference evidence="10 11" key="1">
    <citation type="journal article" date="2020" name="Cell Host Microbe">
        <title>Functional and Genomic Variation between Human-Derived Isolates of Lachnospiraceae Reveals Inter- and Intra-Species Diversity.</title>
        <authorList>
            <person name="Sorbara M.T."/>
            <person name="Littmann E.R."/>
            <person name="Fontana E."/>
            <person name="Moody T.U."/>
            <person name="Kohout C.E."/>
            <person name="Gjonbalaj M."/>
            <person name="Eaton V."/>
            <person name="Seok R."/>
            <person name="Leiner I.M."/>
            <person name="Pamer E.G."/>
        </authorList>
    </citation>
    <scope>NUCLEOTIDE SEQUENCE [LARGE SCALE GENOMIC DNA]</scope>
    <source>
        <strain evidence="10 11">MSK.17.74</strain>
    </source>
</reference>
<dbReference type="CDD" id="cd06261">
    <property type="entry name" value="TM_PBP2"/>
    <property type="match status" value="1"/>
</dbReference>
<dbReference type="NCBIfam" id="TIGR01726">
    <property type="entry name" value="HEQRo_perm_3TM"/>
    <property type="match status" value="1"/>
</dbReference>
<keyword evidence="4 8" id="KW-0812">Transmembrane</keyword>
<dbReference type="InterPro" id="IPR043429">
    <property type="entry name" value="ArtM/GltK/GlnP/TcyL/YhdX-like"/>
</dbReference>
<keyword evidence="7 8" id="KW-0472">Membrane</keyword>
<proteinExistence type="inferred from homology"/>
<evidence type="ECO:0000256" key="1">
    <source>
        <dbReference type="ARBA" id="ARBA00004651"/>
    </source>
</evidence>
<dbReference type="PANTHER" id="PTHR30614">
    <property type="entry name" value="MEMBRANE COMPONENT OF AMINO ACID ABC TRANSPORTER"/>
    <property type="match status" value="1"/>
</dbReference>
<dbReference type="SUPFAM" id="SSF161098">
    <property type="entry name" value="MetI-like"/>
    <property type="match status" value="1"/>
</dbReference>
<evidence type="ECO:0000259" key="9">
    <source>
        <dbReference type="PROSITE" id="PS50928"/>
    </source>
</evidence>
<dbReference type="Gene3D" id="1.10.3720.10">
    <property type="entry name" value="MetI-like"/>
    <property type="match status" value="1"/>
</dbReference>
<keyword evidence="2 8" id="KW-0813">Transport</keyword>
<dbReference type="RefSeq" id="WP_148461103.1">
    <property type="nucleotide sequence ID" value="NZ_JAAIPU010000007.1"/>
</dbReference>
<dbReference type="InterPro" id="IPR010065">
    <property type="entry name" value="AA_ABC_transptr_permease_3TM"/>
</dbReference>
<dbReference type="PROSITE" id="PS50928">
    <property type="entry name" value="ABC_TM1"/>
    <property type="match status" value="1"/>
</dbReference>
<feature type="domain" description="ABC transmembrane type-1" evidence="9">
    <location>
        <begin position="21"/>
        <end position="209"/>
    </location>
</feature>
<evidence type="ECO:0000256" key="4">
    <source>
        <dbReference type="ARBA" id="ARBA00022692"/>
    </source>
</evidence>
<gene>
    <name evidence="10" type="ORF">G5B17_03425</name>
</gene>
<dbReference type="Pfam" id="PF00528">
    <property type="entry name" value="BPD_transp_1"/>
    <property type="match status" value="1"/>
</dbReference>
<dbReference type="InterPro" id="IPR035906">
    <property type="entry name" value="MetI-like_sf"/>
</dbReference>
<evidence type="ECO:0000256" key="2">
    <source>
        <dbReference type="ARBA" id="ARBA00022448"/>
    </source>
</evidence>
<protein>
    <submittedName>
        <fullName evidence="10">Amino acid ABC transporter permease</fullName>
    </submittedName>
</protein>
<comment type="subcellular location">
    <subcellularLocation>
        <location evidence="1 8">Cell membrane</location>
        <topology evidence="1 8">Multi-pass membrane protein</topology>
    </subcellularLocation>
</comment>
<name>A0ABX2H567_9FIRM</name>
<dbReference type="EMBL" id="JAAITS010000006">
    <property type="protein sequence ID" value="NSG84506.1"/>
    <property type="molecule type" value="Genomic_DNA"/>
</dbReference>
<feature type="transmembrane region" description="Helical" evidence="8">
    <location>
        <begin position="188"/>
        <end position="208"/>
    </location>
</feature>
<keyword evidence="3" id="KW-1003">Cell membrane</keyword>
<evidence type="ECO:0000256" key="7">
    <source>
        <dbReference type="ARBA" id="ARBA00023136"/>
    </source>
</evidence>
<evidence type="ECO:0000256" key="8">
    <source>
        <dbReference type="RuleBase" id="RU363032"/>
    </source>
</evidence>
<organism evidence="10 11">
    <name type="scientific">Blautia faecis</name>
    <dbReference type="NCBI Taxonomy" id="871665"/>
    <lineage>
        <taxon>Bacteria</taxon>
        <taxon>Bacillati</taxon>
        <taxon>Bacillota</taxon>
        <taxon>Clostridia</taxon>
        <taxon>Lachnospirales</taxon>
        <taxon>Lachnospiraceae</taxon>
        <taxon>Blautia</taxon>
    </lineage>
</organism>
<feature type="transmembrane region" description="Helical" evidence="8">
    <location>
        <begin position="23"/>
        <end position="47"/>
    </location>
</feature>
<feature type="transmembrane region" description="Helical" evidence="8">
    <location>
        <begin position="85"/>
        <end position="104"/>
    </location>
</feature>
<keyword evidence="5" id="KW-0029">Amino-acid transport</keyword>
<evidence type="ECO:0000313" key="10">
    <source>
        <dbReference type="EMBL" id="NSG84506.1"/>
    </source>
</evidence>
<dbReference type="Proteomes" id="UP001644719">
    <property type="component" value="Unassembled WGS sequence"/>
</dbReference>